<evidence type="ECO:0000259" key="6">
    <source>
        <dbReference type="PROSITE" id="PS51787"/>
    </source>
</evidence>
<evidence type="ECO:0000313" key="8">
    <source>
        <dbReference type="Proteomes" id="UP000263273"/>
    </source>
</evidence>
<reference evidence="7 8" key="1">
    <citation type="journal article" date="2018" name="Nat. Biotechnol.">
        <title>A standardized bacterial taxonomy based on genome phylogeny substantially revises the tree of life.</title>
        <authorList>
            <person name="Parks D.H."/>
            <person name="Chuvochina M."/>
            <person name="Waite D.W."/>
            <person name="Rinke C."/>
            <person name="Skarshewski A."/>
            <person name="Chaumeil P.A."/>
            <person name="Hugenholtz P."/>
        </authorList>
    </citation>
    <scope>NUCLEOTIDE SEQUENCE [LARGE SCALE GENOMIC DNA]</scope>
    <source>
        <strain evidence="7">UBA10948</strain>
    </source>
</reference>
<dbReference type="PANTHER" id="PTHR43718">
    <property type="entry name" value="LON PROTEASE"/>
    <property type="match status" value="1"/>
</dbReference>
<dbReference type="Gene3D" id="1.20.58.1480">
    <property type="match status" value="1"/>
</dbReference>
<dbReference type="InterPro" id="IPR027065">
    <property type="entry name" value="Lon_Prtase"/>
</dbReference>
<accession>A0A354YWY5</accession>
<comment type="caution">
    <text evidence="7">The sequence shown here is derived from an EMBL/GenBank/DDBJ whole genome shotgun (WGS) entry which is preliminary data.</text>
</comment>
<feature type="domain" description="Lon N-terminal" evidence="6">
    <location>
        <begin position="1"/>
        <end position="105"/>
    </location>
</feature>
<evidence type="ECO:0000256" key="1">
    <source>
        <dbReference type="ARBA" id="ARBA00022670"/>
    </source>
</evidence>
<organism evidence="7 8">
    <name type="scientific">Syntrophomonas wolfei</name>
    <dbReference type="NCBI Taxonomy" id="863"/>
    <lineage>
        <taxon>Bacteria</taxon>
        <taxon>Bacillati</taxon>
        <taxon>Bacillota</taxon>
        <taxon>Clostridia</taxon>
        <taxon>Eubacteriales</taxon>
        <taxon>Syntrophomonadaceae</taxon>
        <taxon>Syntrophomonas</taxon>
    </lineage>
</organism>
<name>A0A354YWY5_9FIRM</name>
<keyword evidence="2" id="KW-0547">Nucleotide-binding</keyword>
<dbReference type="GO" id="GO:0005524">
    <property type="term" value="F:ATP binding"/>
    <property type="evidence" value="ECO:0007669"/>
    <property type="project" value="UniProtKB-KW"/>
</dbReference>
<sequence>VNAYLTNEPYMKVRVEELKDKKLKSPELEALMRNLVGQFEQYVRMSKKIPPETVVSVVAIEEGGRLADVIASHLNLRINEKQRILELSDVNKRLNYLCELLAKEMEVLELERKINIRVRKQMEKTQKEYYLREQIKAIQKELGEKDERSSEVEEFRERIKKANMPKDAEEKAFKELERLEKMPPMVAEAVVVRNYLDWILSLPWSFETRDRLDLKAAEAILEEDHYGLE</sequence>
<keyword evidence="3" id="KW-0378">Hydrolase</keyword>
<dbReference type="InterPro" id="IPR015947">
    <property type="entry name" value="PUA-like_sf"/>
</dbReference>
<protein>
    <submittedName>
        <fullName evidence="7">Endopeptidase La</fullName>
    </submittedName>
</protein>
<dbReference type="PANTHER" id="PTHR43718:SF2">
    <property type="entry name" value="LON PROTEASE HOMOLOG, MITOCHONDRIAL"/>
    <property type="match status" value="1"/>
</dbReference>
<dbReference type="Pfam" id="PF02190">
    <property type="entry name" value="LON_substr_bdg"/>
    <property type="match status" value="1"/>
</dbReference>
<dbReference type="GO" id="GO:0004252">
    <property type="term" value="F:serine-type endopeptidase activity"/>
    <property type="evidence" value="ECO:0007669"/>
    <property type="project" value="InterPro"/>
</dbReference>
<feature type="non-terminal residue" evidence="7">
    <location>
        <position position="1"/>
    </location>
</feature>
<dbReference type="SMART" id="SM00464">
    <property type="entry name" value="LON"/>
    <property type="match status" value="1"/>
</dbReference>
<dbReference type="EMBL" id="DNZF01000162">
    <property type="protein sequence ID" value="HBK53724.1"/>
    <property type="molecule type" value="Genomic_DNA"/>
</dbReference>
<gene>
    <name evidence="7" type="ORF">DDZ44_07300</name>
</gene>
<keyword evidence="4" id="KW-0720">Serine protease</keyword>
<dbReference type="AlphaFoldDB" id="A0A354YWY5"/>
<evidence type="ECO:0000256" key="2">
    <source>
        <dbReference type="ARBA" id="ARBA00022741"/>
    </source>
</evidence>
<dbReference type="GO" id="GO:0006515">
    <property type="term" value="P:protein quality control for misfolded or incompletely synthesized proteins"/>
    <property type="evidence" value="ECO:0007669"/>
    <property type="project" value="TreeGrafter"/>
</dbReference>
<proteinExistence type="predicted"/>
<evidence type="ECO:0000313" key="7">
    <source>
        <dbReference type="EMBL" id="HBK53724.1"/>
    </source>
</evidence>
<evidence type="ECO:0000256" key="3">
    <source>
        <dbReference type="ARBA" id="ARBA00022801"/>
    </source>
</evidence>
<dbReference type="InterPro" id="IPR003111">
    <property type="entry name" value="Lon_prtase_N"/>
</dbReference>
<evidence type="ECO:0000256" key="5">
    <source>
        <dbReference type="ARBA" id="ARBA00022840"/>
    </source>
</evidence>
<dbReference type="PROSITE" id="PS51787">
    <property type="entry name" value="LON_N"/>
    <property type="match status" value="1"/>
</dbReference>
<keyword evidence="1" id="KW-0645">Protease</keyword>
<feature type="non-terminal residue" evidence="7">
    <location>
        <position position="229"/>
    </location>
</feature>
<evidence type="ECO:0000256" key="4">
    <source>
        <dbReference type="ARBA" id="ARBA00022825"/>
    </source>
</evidence>
<dbReference type="Gene3D" id="1.20.5.5270">
    <property type="match status" value="1"/>
</dbReference>
<dbReference type="FunFam" id="1.20.5.5270:FF:000002">
    <property type="entry name" value="Lon protease homolog"/>
    <property type="match status" value="1"/>
</dbReference>
<keyword evidence="5" id="KW-0067">ATP-binding</keyword>
<dbReference type="SUPFAM" id="SSF88697">
    <property type="entry name" value="PUA domain-like"/>
    <property type="match status" value="1"/>
</dbReference>
<dbReference type="Proteomes" id="UP000263273">
    <property type="component" value="Unassembled WGS sequence"/>
</dbReference>
<dbReference type="GO" id="GO:0004176">
    <property type="term" value="F:ATP-dependent peptidase activity"/>
    <property type="evidence" value="ECO:0007669"/>
    <property type="project" value="InterPro"/>
</dbReference>